<dbReference type="AlphaFoldDB" id="A0A0N0RFY9"/>
<dbReference type="Gene3D" id="3.40.50.300">
    <property type="entry name" value="P-loop containing nucleotide triphosphate hydrolases"/>
    <property type="match status" value="1"/>
</dbReference>
<reference evidence="4 6" key="2">
    <citation type="submission" date="2015-07" db="EMBL/GenBank/DDBJ databases">
        <title>Whole genome sequence of Ardenticatena maritima DSM 23922.</title>
        <authorList>
            <person name="Hemp J."/>
            <person name="Ward L.M."/>
            <person name="Pace L.A."/>
            <person name="Fischer W.W."/>
        </authorList>
    </citation>
    <scope>NUCLEOTIDE SEQUENCE [LARGE SCALE GENOMIC DNA]</scope>
    <source>
        <strain evidence="4 6">110S</strain>
    </source>
</reference>
<dbReference type="OrthoDB" id="9783370at2"/>
<comment type="caution">
    <text evidence="3">The sequence shown here is derived from an EMBL/GenBank/DDBJ whole genome shotgun (WGS) entry which is preliminary data.</text>
</comment>
<dbReference type="RefSeq" id="WP_054493946.1">
    <property type="nucleotide sequence ID" value="NZ_BBZA01000235.1"/>
</dbReference>
<accession>A0A0N0RFY9</accession>
<gene>
    <name evidence="3" type="ORF">ARMA_2650</name>
    <name evidence="4" type="ORF">SE16_08855</name>
</gene>
<reference evidence="5" key="3">
    <citation type="submission" date="2015-08" db="EMBL/GenBank/DDBJ databases">
        <title>Draft Genome Sequence of a Heterotrophic Facultative Anaerobic Bacterium Ardenticatena maritima Strain 110S.</title>
        <authorList>
            <person name="Kawaichi S."/>
            <person name="Yoshida T."/>
            <person name="Sako Y."/>
            <person name="Nakamura R."/>
        </authorList>
    </citation>
    <scope>NUCLEOTIDE SEQUENCE [LARGE SCALE GENOMIC DNA]</scope>
    <source>
        <strain evidence="5">110S</strain>
    </source>
</reference>
<dbReference type="EMBL" id="LGKN01000005">
    <property type="protein sequence ID" value="KPL87700.1"/>
    <property type="molecule type" value="Genomic_DNA"/>
</dbReference>
<evidence type="ECO:0000256" key="1">
    <source>
        <dbReference type="SAM" id="MobiDB-lite"/>
    </source>
</evidence>
<dbReference type="SMART" id="SM00382">
    <property type="entry name" value="AAA"/>
    <property type="match status" value="1"/>
</dbReference>
<evidence type="ECO:0000313" key="5">
    <source>
        <dbReference type="Proteomes" id="UP000037784"/>
    </source>
</evidence>
<evidence type="ECO:0000313" key="6">
    <source>
        <dbReference type="Proteomes" id="UP000050502"/>
    </source>
</evidence>
<dbReference type="Proteomes" id="UP000037784">
    <property type="component" value="Unassembled WGS sequence"/>
</dbReference>
<dbReference type="PATRIC" id="fig|872965.6.peg.1807"/>
<proteinExistence type="predicted"/>
<dbReference type="InterPro" id="IPR027417">
    <property type="entry name" value="P-loop_NTPase"/>
</dbReference>
<protein>
    <submittedName>
        <fullName evidence="4">ATPase AAA</fullName>
    </submittedName>
</protein>
<evidence type="ECO:0000259" key="2">
    <source>
        <dbReference type="SMART" id="SM00382"/>
    </source>
</evidence>
<dbReference type="STRING" id="872965.SE16_08855"/>
<sequence length="468" mass="52928">MTVATIPVDLSQEAWEVLKEPRSIEETGLSMGFLTDLVLKVVYFAGEITAQDIADTVKLPFVNVVEPVLDFLKREELIGVTGSRGISERSFRYTIAEKGIKRAREALERSQYVGPAPVPIEAYRKVVVEQKPNKYRIGPEDVRQALSHLVVPPETIDRIGPAVNSGRSFFLYGPPGNGKTAIASSITRMMKGDIYIPYAISVGGASIIKVFDSLVHEPVEEEQESDTSKLGTSSLGAKTESLRKPGTGRLGTGKIGTDGLQPKRIDRRWVKIKRPTVMVGGELTLEMLDLIYDPISKTYEAPLQMKANGGLFLVDDFGRQQMRPQDLLNRWIVPLELRIDFLTLQNGMKIEIPFETFIVFSTNLDPKDLVDEAFLRRLRHKLEIPNPTDRQFYEIFRRVCAAKGIEFNQKVFVYLLREYYIKQKRELKSAHPRDLIDQILDIAAYRGIRPAMTKELIDQACDAYFVEF</sequence>
<dbReference type="EMBL" id="BBZA01000235">
    <property type="protein sequence ID" value="GAP64227.1"/>
    <property type="molecule type" value="Genomic_DNA"/>
</dbReference>
<feature type="domain" description="AAA+ ATPase" evidence="2">
    <location>
        <begin position="165"/>
        <end position="388"/>
    </location>
</feature>
<dbReference type="SUPFAM" id="SSF52540">
    <property type="entry name" value="P-loop containing nucleoside triphosphate hydrolases"/>
    <property type="match status" value="1"/>
</dbReference>
<reference evidence="3 5" key="1">
    <citation type="journal article" date="2015" name="Genome Announc.">
        <title>Draft Genome Sequence of a Heterotrophic Facultative Anaerobic Thermophilic Bacterium, Ardenticatena maritima Strain 110ST.</title>
        <authorList>
            <person name="Kawaichi S."/>
            <person name="Yoshida T."/>
            <person name="Sako Y."/>
            <person name="Nakamura R."/>
        </authorList>
    </citation>
    <scope>NUCLEOTIDE SEQUENCE [LARGE SCALE GENOMIC DNA]</scope>
    <source>
        <strain evidence="3 5">110S</strain>
    </source>
</reference>
<dbReference type="InParanoid" id="A0A0N0RFY9"/>
<feature type="region of interest" description="Disordered" evidence="1">
    <location>
        <begin position="219"/>
        <end position="257"/>
    </location>
</feature>
<name>A0A0N0RFY9_9CHLR</name>
<dbReference type="Proteomes" id="UP000050502">
    <property type="component" value="Unassembled WGS sequence"/>
</dbReference>
<evidence type="ECO:0000313" key="4">
    <source>
        <dbReference type="EMBL" id="KPL87700.1"/>
    </source>
</evidence>
<organism evidence="3 5">
    <name type="scientific">Ardenticatena maritima</name>
    <dbReference type="NCBI Taxonomy" id="872965"/>
    <lineage>
        <taxon>Bacteria</taxon>
        <taxon>Bacillati</taxon>
        <taxon>Chloroflexota</taxon>
        <taxon>Ardenticatenia</taxon>
        <taxon>Ardenticatenales</taxon>
        <taxon>Ardenticatenaceae</taxon>
        <taxon>Ardenticatena</taxon>
    </lineage>
</organism>
<keyword evidence="5" id="KW-1185">Reference proteome</keyword>
<dbReference type="InterPro" id="IPR003593">
    <property type="entry name" value="AAA+_ATPase"/>
</dbReference>
<evidence type="ECO:0000313" key="3">
    <source>
        <dbReference type="EMBL" id="GAP64227.1"/>
    </source>
</evidence>